<dbReference type="SUPFAM" id="SSF55781">
    <property type="entry name" value="GAF domain-like"/>
    <property type="match status" value="1"/>
</dbReference>
<dbReference type="GO" id="GO:0003700">
    <property type="term" value="F:DNA-binding transcription factor activity"/>
    <property type="evidence" value="ECO:0007669"/>
    <property type="project" value="TreeGrafter"/>
</dbReference>
<feature type="domain" description="HTH iclR-type" evidence="5">
    <location>
        <begin position="21"/>
        <end position="82"/>
    </location>
</feature>
<dbReference type="GO" id="GO:0045892">
    <property type="term" value="P:negative regulation of DNA-templated transcription"/>
    <property type="evidence" value="ECO:0007669"/>
    <property type="project" value="TreeGrafter"/>
</dbReference>
<evidence type="ECO:0000259" key="6">
    <source>
        <dbReference type="PROSITE" id="PS51078"/>
    </source>
</evidence>
<proteinExistence type="predicted"/>
<dbReference type="PROSITE" id="PS51078">
    <property type="entry name" value="ICLR_ED"/>
    <property type="match status" value="1"/>
</dbReference>
<evidence type="ECO:0000256" key="2">
    <source>
        <dbReference type="ARBA" id="ARBA00023125"/>
    </source>
</evidence>
<sequence>MTATASAGETAGGPAGGTAGGTTLSRAVRVLEAFGPDRAALSVAEIARRSGVSMATTSRMVAELVRLGLLERGADRRVRAGSRLRELASRAAPAGLREAAAPFMEDLHAVVGHHVHLGVLEDARLLVVERLSAPDAVVDASRFGGRLPAHASSGGLVLLAHAPAEIRERVLAGRRERFTAATVTDPARLRALLADVRRGGFAFCRGHVHPRAAGIAAPVRDARGRVVAALTAVVPNDAGARAQVSALRVAARGVSRALGARPA</sequence>
<dbReference type="PANTHER" id="PTHR30136:SF24">
    <property type="entry name" value="HTH-TYPE TRANSCRIPTIONAL REPRESSOR ALLR"/>
    <property type="match status" value="1"/>
</dbReference>
<evidence type="ECO:0000259" key="5">
    <source>
        <dbReference type="PROSITE" id="PS51077"/>
    </source>
</evidence>
<protein>
    <submittedName>
        <fullName evidence="7">DNA-binding IclR family transcriptional regulator</fullName>
    </submittedName>
</protein>
<accession>A0A7W3QMP0</accession>
<dbReference type="InterPro" id="IPR050707">
    <property type="entry name" value="HTH_MetabolicPath_Reg"/>
</dbReference>
<dbReference type="Pfam" id="PF09339">
    <property type="entry name" value="HTH_IclR"/>
    <property type="match status" value="1"/>
</dbReference>
<feature type="region of interest" description="Disordered" evidence="4">
    <location>
        <begin position="1"/>
        <end position="21"/>
    </location>
</feature>
<keyword evidence="8" id="KW-1185">Reference proteome</keyword>
<dbReference type="EMBL" id="JACJIA010000005">
    <property type="protein sequence ID" value="MBA8952782.1"/>
    <property type="molecule type" value="Genomic_DNA"/>
</dbReference>
<dbReference type="PROSITE" id="PS51077">
    <property type="entry name" value="HTH_ICLR"/>
    <property type="match status" value="1"/>
</dbReference>
<dbReference type="RefSeq" id="WP_182845019.1">
    <property type="nucleotide sequence ID" value="NZ_JACJIA010000005.1"/>
</dbReference>
<dbReference type="Gene3D" id="3.30.450.40">
    <property type="match status" value="1"/>
</dbReference>
<feature type="compositionally biased region" description="Gly residues" evidence="4">
    <location>
        <begin position="10"/>
        <end position="20"/>
    </location>
</feature>
<evidence type="ECO:0000256" key="1">
    <source>
        <dbReference type="ARBA" id="ARBA00023015"/>
    </source>
</evidence>
<evidence type="ECO:0000256" key="3">
    <source>
        <dbReference type="ARBA" id="ARBA00023163"/>
    </source>
</evidence>
<keyword evidence="2 7" id="KW-0238">DNA-binding</keyword>
<feature type="domain" description="IclR-ED" evidence="6">
    <location>
        <begin position="83"/>
        <end position="260"/>
    </location>
</feature>
<keyword evidence="1" id="KW-0805">Transcription regulation</keyword>
<dbReference type="SMART" id="SM00346">
    <property type="entry name" value="HTH_ICLR"/>
    <property type="match status" value="1"/>
</dbReference>
<dbReference type="Pfam" id="PF01614">
    <property type="entry name" value="IclR_C"/>
    <property type="match status" value="1"/>
</dbReference>
<dbReference type="Proteomes" id="UP000572680">
    <property type="component" value="Unassembled WGS sequence"/>
</dbReference>
<dbReference type="InterPro" id="IPR014757">
    <property type="entry name" value="Tscrpt_reg_IclR_C"/>
</dbReference>
<dbReference type="AlphaFoldDB" id="A0A7W3QMP0"/>
<evidence type="ECO:0000313" key="8">
    <source>
        <dbReference type="Proteomes" id="UP000572680"/>
    </source>
</evidence>
<organism evidence="7 8">
    <name type="scientific">Actinomadura namibiensis</name>
    <dbReference type="NCBI Taxonomy" id="182080"/>
    <lineage>
        <taxon>Bacteria</taxon>
        <taxon>Bacillati</taxon>
        <taxon>Actinomycetota</taxon>
        <taxon>Actinomycetes</taxon>
        <taxon>Streptosporangiales</taxon>
        <taxon>Thermomonosporaceae</taxon>
        <taxon>Actinomadura</taxon>
    </lineage>
</organism>
<dbReference type="GO" id="GO:0003677">
    <property type="term" value="F:DNA binding"/>
    <property type="evidence" value="ECO:0007669"/>
    <property type="project" value="UniProtKB-KW"/>
</dbReference>
<dbReference type="InterPro" id="IPR036390">
    <property type="entry name" value="WH_DNA-bd_sf"/>
</dbReference>
<dbReference type="SUPFAM" id="SSF46785">
    <property type="entry name" value="Winged helix' DNA-binding domain"/>
    <property type="match status" value="1"/>
</dbReference>
<keyword evidence="3" id="KW-0804">Transcription</keyword>
<reference evidence="7 8" key="1">
    <citation type="submission" date="2020-08" db="EMBL/GenBank/DDBJ databases">
        <title>Genomic Encyclopedia of Type Strains, Phase IV (KMG-IV): sequencing the most valuable type-strain genomes for metagenomic binning, comparative biology and taxonomic classification.</title>
        <authorList>
            <person name="Goeker M."/>
        </authorList>
    </citation>
    <scope>NUCLEOTIDE SEQUENCE [LARGE SCALE GENOMIC DNA]</scope>
    <source>
        <strain evidence="7 8">DSM 44197</strain>
    </source>
</reference>
<dbReference type="InterPro" id="IPR029016">
    <property type="entry name" value="GAF-like_dom_sf"/>
</dbReference>
<evidence type="ECO:0000256" key="4">
    <source>
        <dbReference type="SAM" id="MobiDB-lite"/>
    </source>
</evidence>
<dbReference type="PANTHER" id="PTHR30136">
    <property type="entry name" value="HELIX-TURN-HELIX TRANSCRIPTIONAL REGULATOR, ICLR FAMILY"/>
    <property type="match status" value="1"/>
</dbReference>
<dbReference type="InterPro" id="IPR005471">
    <property type="entry name" value="Tscrpt_reg_IclR_N"/>
</dbReference>
<name>A0A7W3QMP0_ACTNM</name>
<comment type="caution">
    <text evidence="7">The sequence shown here is derived from an EMBL/GenBank/DDBJ whole genome shotgun (WGS) entry which is preliminary data.</text>
</comment>
<dbReference type="InterPro" id="IPR036388">
    <property type="entry name" value="WH-like_DNA-bd_sf"/>
</dbReference>
<dbReference type="Gene3D" id="1.10.10.10">
    <property type="entry name" value="Winged helix-like DNA-binding domain superfamily/Winged helix DNA-binding domain"/>
    <property type="match status" value="1"/>
</dbReference>
<evidence type="ECO:0000313" key="7">
    <source>
        <dbReference type="EMBL" id="MBA8952782.1"/>
    </source>
</evidence>
<gene>
    <name evidence="7" type="ORF">HNR61_004428</name>
</gene>